<accession>A0NGV5</accession>
<reference evidence="1" key="2">
    <citation type="submission" date="2002-03" db="EMBL/GenBank/DDBJ databases">
        <authorList>
            <consortium name="The Anopheles Genome Sequencing Consortium"/>
        </authorList>
    </citation>
    <scope>NUCLEOTIDE SEQUENCE</scope>
    <source>
        <strain evidence="1">PEST</strain>
    </source>
</reference>
<name>A0NGV5_ANOGA</name>
<proteinExistence type="predicted"/>
<reference evidence="1" key="4">
    <citation type="journal article" date="2007" name="Genome Biol.">
        <title>Update of the Anopheles gambiae PEST genome assembly.</title>
        <authorList>
            <person name="Sharakhova M.V."/>
            <person name="Hammond M.P."/>
            <person name="Lobo N.F."/>
            <person name="Krzywinski J."/>
            <person name="Unger M.F."/>
            <person name="Hillenmeyer M.E."/>
            <person name="Bruggner R.V."/>
            <person name="Birney E."/>
            <person name="Collins F.H."/>
        </authorList>
    </citation>
    <scope>NUCLEOTIDE SEQUENCE</scope>
    <source>
        <strain evidence="1">PEST</strain>
    </source>
</reference>
<sequence length="86" mass="9717">RKQNDSASKDIVINYPCENGILWTLERRRPAPRTFRTSLSLNLPCVWLCVSFVDKAAPLQTSCLLCDTALCVDPVCVCVYLERKAQ</sequence>
<organism evidence="1">
    <name type="scientific">Anopheles gambiae</name>
    <name type="common">African malaria mosquito</name>
    <dbReference type="NCBI Taxonomy" id="7165"/>
    <lineage>
        <taxon>Eukaryota</taxon>
        <taxon>Metazoa</taxon>
        <taxon>Ecdysozoa</taxon>
        <taxon>Arthropoda</taxon>
        <taxon>Hexapoda</taxon>
        <taxon>Insecta</taxon>
        <taxon>Pterygota</taxon>
        <taxon>Neoptera</taxon>
        <taxon>Endopterygota</taxon>
        <taxon>Diptera</taxon>
        <taxon>Nematocera</taxon>
        <taxon>Culicoidea</taxon>
        <taxon>Culicidae</taxon>
        <taxon>Anophelinae</taxon>
        <taxon>Anopheles</taxon>
    </lineage>
</organism>
<evidence type="ECO:0000313" key="1">
    <source>
        <dbReference type="EMBL" id="EAU75773.1"/>
    </source>
</evidence>
<gene>
    <name evidence="1" type="ORF">AgaP_AGAP012300</name>
</gene>
<protein>
    <submittedName>
        <fullName evidence="1">AGAP012300-PA</fullName>
    </submittedName>
</protein>
<reference evidence="1" key="1">
    <citation type="journal article" date="2002" name="Science">
        <title>The genome sequence of the malaria mosquito Anopheles gambiae.</title>
        <authorList>
            <person name="Holt R.A."/>
            <person name="Subramanian G.M."/>
            <person name="Halpern A."/>
            <person name="Sutton G.G."/>
            <person name="Charlab R."/>
            <person name="Nusskern D.R."/>
            <person name="Wincker P."/>
            <person name="Clark A.G."/>
            <person name="Ribeiro J.M."/>
            <person name="Wides R."/>
            <person name="Salzberg S.L."/>
            <person name="Loftus B."/>
            <person name="Yandell M."/>
            <person name="Majoros W.H."/>
            <person name="Rusch D.B."/>
            <person name="Lai Z."/>
            <person name="Kraft C.L."/>
            <person name="Abril J.F."/>
            <person name="Anthouard V."/>
            <person name="Arensburger P."/>
            <person name="Atkinson P.W."/>
            <person name="Baden H."/>
            <person name="de Berardinis V."/>
            <person name="Baldwin D."/>
            <person name="Benes V."/>
            <person name="Biedler J."/>
            <person name="Blass C."/>
            <person name="Bolanos R."/>
            <person name="Boscus D."/>
            <person name="Barnstead M."/>
            <person name="Cai S."/>
            <person name="Center A."/>
            <person name="Chaturverdi K."/>
            <person name="Christophides G.K."/>
            <person name="Chrystal M.A."/>
            <person name="Clamp M."/>
            <person name="Cravchik A."/>
            <person name="Curwen V."/>
            <person name="Dana A."/>
            <person name="Delcher A."/>
            <person name="Dew I."/>
            <person name="Evans C.A."/>
            <person name="Flanigan M."/>
            <person name="Grundschober-Freimoser A."/>
            <person name="Friedli L."/>
            <person name="Gu Z."/>
            <person name="Guan P."/>
            <person name="Guigo R."/>
            <person name="Hillenmeyer M.E."/>
            <person name="Hladun S.L."/>
            <person name="Hogan J.R."/>
            <person name="Hong Y.S."/>
            <person name="Hoover J."/>
            <person name="Jaillon O."/>
            <person name="Ke Z."/>
            <person name="Kodira C."/>
            <person name="Kokoza E."/>
            <person name="Koutsos A."/>
            <person name="Letunic I."/>
            <person name="Levitsky A."/>
            <person name="Liang Y."/>
            <person name="Lin J.J."/>
            <person name="Lobo N.F."/>
            <person name="Lopez J.R."/>
            <person name="Malek J.A."/>
            <person name="McIntosh T.C."/>
            <person name="Meister S."/>
            <person name="Miller J."/>
            <person name="Mobarry C."/>
            <person name="Mongin E."/>
            <person name="Murphy S.D."/>
            <person name="O'Brochta D.A."/>
            <person name="Pfannkoch C."/>
            <person name="Qi R."/>
            <person name="Regier M.A."/>
            <person name="Remington K."/>
            <person name="Shao H."/>
            <person name="Sharakhova M.V."/>
            <person name="Sitter C.D."/>
            <person name="Shetty J."/>
            <person name="Smith T.J."/>
            <person name="Strong R."/>
            <person name="Sun J."/>
            <person name="Thomasova D."/>
            <person name="Ton L.Q."/>
            <person name="Topalis P."/>
            <person name="Tu Z."/>
            <person name="Unger M.F."/>
            <person name="Walenz B."/>
            <person name="Wang A."/>
            <person name="Wang J."/>
            <person name="Wang M."/>
            <person name="Wang X."/>
            <person name="Woodford K.J."/>
            <person name="Wortman J.R."/>
            <person name="Wu M."/>
            <person name="Yao A."/>
            <person name="Zdobnov E.M."/>
            <person name="Zhang H."/>
            <person name="Zhao Q."/>
            <person name="Zhao S."/>
            <person name="Zhu S.C."/>
            <person name="Zhimulev I."/>
            <person name="Coluzzi M."/>
            <person name="della Torre A."/>
            <person name="Roth C.W."/>
            <person name="Louis C."/>
            <person name="Kalush F."/>
            <person name="Mural R.J."/>
            <person name="Myers E.W."/>
            <person name="Adams M.D."/>
            <person name="Smith H.O."/>
            <person name="Broder S."/>
            <person name="Gardner M.J."/>
            <person name="Fraser C.M."/>
            <person name="Birney E."/>
            <person name="Bork P."/>
            <person name="Brey P.T."/>
            <person name="Venter J.C."/>
            <person name="Weissenbach J."/>
            <person name="Kafatos F.C."/>
            <person name="Collins F.H."/>
            <person name="Hoffman S.L."/>
        </authorList>
    </citation>
    <scope>NUCLEOTIDE SEQUENCE [LARGE SCALE GENOMIC DNA]</scope>
    <source>
        <strain evidence="1">PEST</strain>
    </source>
</reference>
<dbReference type="PaxDb" id="7165-AGAP012300-PA"/>
<dbReference type="EMBL" id="AAAB01008986">
    <property type="protein sequence ID" value="EAU75773.1"/>
    <property type="molecule type" value="Genomic_DNA"/>
</dbReference>
<dbReference type="HOGENOM" id="CLU_2504141_0_0_1"/>
<comment type="caution">
    <text evidence="1">The sequence shown here is derived from an EMBL/GenBank/DDBJ whole genome shotgun (WGS) entry which is preliminary data.</text>
</comment>
<feature type="non-terminal residue" evidence="1">
    <location>
        <position position="1"/>
    </location>
</feature>
<reference evidence="1" key="3">
    <citation type="journal article" date="2004" name="Trends Parasitol.">
        <title>The Anopheles gambiae genome: an update.</title>
        <authorList>
            <person name="Mongin E."/>
            <person name="Louis C."/>
            <person name="Holt R.A."/>
            <person name="Birney E."/>
            <person name="Collins F.H."/>
        </authorList>
    </citation>
    <scope>NUCLEOTIDE SEQUENCE</scope>
    <source>
        <strain evidence="1">PEST</strain>
    </source>
</reference>
<reference evidence="1" key="5">
    <citation type="submission" date="2011-05" db="EMBL/GenBank/DDBJ databases">
        <authorList>
            <consortium name="VectorBase"/>
        </authorList>
    </citation>
    <scope>NUCLEOTIDE SEQUENCE</scope>
    <source>
        <strain evidence="1">PEST</strain>
    </source>
</reference>
<dbReference type="AlphaFoldDB" id="A0NGV5"/>